<proteinExistence type="predicted"/>
<evidence type="ECO:0000313" key="2">
    <source>
        <dbReference type="EMBL" id="MFC3680726.1"/>
    </source>
</evidence>
<dbReference type="RefSeq" id="WP_376866772.1">
    <property type="nucleotide sequence ID" value="NZ_JBHRYB010000013.1"/>
</dbReference>
<dbReference type="InterPro" id="IPR005303">
    <property type="entry name" value="MOCOS_middle"/>
</dbReference>
<dbReference type="InterPro" id="IPR005302">
    <property type="entry name" value="MoCF_Sase_C"/>
</dbReference>
<dbReference type="Pfam" id="PF03476">
    <property type="entry name" value="MOSC_N"/>
    <property type="match status" value="1"/>
</dbReference>
<dbReference type="SUPFAM" id="SSF50800">
    <property type="entry name" value="PK beta-barrel domain-like"/>
    <property type="match status" value="1"/>
</dbReference>
<keyword evidence="3" id="KW-1185">Reference proteome</keyword>
<dbReference type="Proteomes" id="UP001595722">
    <property type="component" value="Unassembled WGS sequence"/>
</dbReference>
<dbReference type="PROSITE" id="PS51340">
    <property type="entry name" value="MOSC"/>
    <property type="match status" value="1"/>
</dbReference>
<name>A0ABV7VT52_9GAMM</name>
<evidence type="ECO:0000313" key="3">
    <source>
        <dbReference type="Proteomes" id="UP001595722"/>
    </source>
</evidence>
<evidence type="ECO:0000259" key="1">
    <source>
        <dbReference type="PROSITE" id="PS51340"/>
    </source>
</evidence>
<accession>A0ABV7VT52</accession>
<dbReference type="SUPFAM" id="SSF141673">
    <property type="entry name" value="MOSC N-terminal domain-like"/>
    <property type="match status" value="1"/>
</dbReference>
<dbReference type="PANTHER" id="PTHR14237:SF19">
    <property type="entry name" value="MITOCHONDRIAL AMIDOXIME REDUCING COMPONENT 1"/>
    <property type="match status" value="1"/>
</dbReference>
<sequence>MIISRLFIYPIKSCAPVEVDQLGFDDFGPRGDRRFMLVDEQGKFLSQRQLPVMARIQPELRWREDGELAGLLIRAPGQDDFELALSSDLSLREVTVWKDTLMAEDCGDRAADWFSALLQRRCRLVQLPVGSQRQVSPKRAPQGRYHAFADGYPLLVVTQASLDHLSQQVGRDIAVERFRPNVVVAGAEQLFAELSWKRLELERGYLDLVKPCVRCVVPTRGMDTLEREADVLEALKQSFRVDGQIVFGQNAIDYDVTELAVGDSLMASLCAESE</sequence>
<dbReference type="Pfam" id="PF03473">
    <property type="entry name" value="MOSC"/>
    <property type="match status" value="1"/>
</dbReference>
<gene>
    <name evidence="2" type="ORF">ACFOMG_11520</name>
</gene>
<reference evidence="3" key="1">
    <citation type="journal article" date="2019" name="Int. J. Syst. Evol. Microbiol.">
        <title>The Global Catalogue of Microorganisms (GCM) 10K type strain sequencing project: providing services to taxonomists for standard genome sequencing and annotation.</title>
        <authorList>
            <consortium name="The Broad Institute Genomics Platform"/>
            <consortium name="The Broad Institute Genome Sequencing Center for Infectious Disease"/>
            <person name="Wu L."/>
            <person name="Ma J."/>
        </authorList>
    </citation>
    <scope>NUCLEOTIDE SEQUENCE [LARGE SCALE GENOMIC DNA]</scope>
    <source>
        <strain evidence="3">KCTC 42424</strain>
    </source>
</reference>
<organism evidence="2 3">
    <name type="scientific">Bacterioplanoides pacificum</name>
    <dbReference type="NCBI Taxonomy" id="1171596"/>
    <lineage>
        <taxon>Bacteria</taxon>
        <taxon>Pseudomonadati</taxon>
        <taxon>Pseudomonadota</taxon>
        <taxon>Gammaproteobacteria</taxon>
        <taxon>Oceanospirillales</taxon>
        <taxon>Oceanospirillaceae</taxon>
        <taxon>Bacterioplanoides</taxon>
    </lineage>
</organism>
<dbReference type="InterPro" id="IPR011037">
    <property type="entry name" value="Pyrv_Knase-like_insert_dom_sf"/>
</dbReference>
<protein>
    <submittedName>
        <fullName evidence="2">MOSC domain-containing protein</fullName>
    </submittedName>
</protein>
<dbReference type="PANTHER" id="PTHR14237">
    <property type="entry name" value="MOLYBDOPTERIN COFACTOR SULFURASE MOSC"/>
    <property type="match status" value="1"/>
</dbReference>
<comment type="caution">
    <text evidence="2">The sequence shown here is derived from an EMBL/GenBank/DDBJ whole genome shotgun (WGS) entry which is preliminary data.</text>
</comment>
<dbReference type="EMBL" id="JBHRYB010000013">
    <property type="protein sequence ID" value="MFC3680726.1"/>
    <property type="molecule type" value="Genomic_DNA"/>
</dbReference>
<feature type="domain" description="MOSC" evidence="1">
    <location>
        <begin position="122"/>
        <end position="274"/>
    </location>
</feature>